<feature type="binding site" evidence="7">
    <location>
        <position position="68"/>
    </location>
    <ligand>
        <name>Mg(2+)</name>
        <dbReference type="ChEBI" id="CHEBI:18420"/>
    </ligand>
</feature>
<evidence type="ECO:0000256" key="5">
    <source>
        <dbReference type="ARBA" id="ARBA00022842"/>
    </source>
</evidence>
<comment type="catalytic activity">
    <reaction evidence="7">
        <text>ITP + H2O = IMP + diphosphate + H(+)</text>
        <dbReference type="Rhea" id="RHEA:29399"/>
        <dbReference type="ChEBI" id="CHEBI:15377"/>
        <dbReference type="ChEBI" id="CHEBI:15378"/>
        <dbReference type="ChEBI" id="CHEBI:33019"/>
        <dbReference type="ChEBI" id="CHEBI:58053"/>
        <dbReference type="ChEBI" id="CHEBI:61402"/>
        <dbReference type="EC" id="3.6.1.66"/>
    </reaction>
</comment>
<keyword evidence="3 7" id="KW-0547">Nucleotide-binding</keyword>
<accession>A0ABT8LEQ4</accession>
<proteinExistence type="inferred from homology"/>
<comment type="catalytic activity">
    <reaction evidence="7">
        <text>dITP + H2O = dIMP + diphosphate + H(+)</text>
        <dbReference type="Rhea" id="RHEA:28342"/>
        <dbReference type="ChEBI" id="CHEBI:15377"/>
        <dbReference type="ChEBI" id="CHEBI:15378"/>
        <dbReference type="ChEBI" id="CHEBI:33019"/>
        <dbReference type="ChEBI" id="CHEBI:61194"/>
        <dbReference type="ChEBI" id="CHEBI:61382"/>
        <dbReference type="EC" id="3.6.1.66"/>
    </reaction>
</comment>
<dbReference type="Pfam" id="PF01725">
    <property type="entry name" value="Ham1p_like"/>
    <property type="match status" value="1"/>
</dbReference>
<dbReference type="NCBIfam" id="NF011398">
    <property type="entry name" value="PRK14823.1"/>
    <property type="match status" value="1"/>
</dbReference>
<evidence type="ECO:0000256" key="7">
    <source>
        <dbReference type="HAMAP-Rule" id="MF_01405"/>
    </source>
</evidence>
<dbReference type="Gene3D" id="3.90.950.10">
    <property type="match status" value="1"/>
</dbReference>
<dbReference type="CDD" id="cd00515">
    <property type="entry name" value="HAM1"/>
    <property type="match status" value="1"/>
</dbReference>
<keyword evidence="4 7" id="KW-0378">Hydrolase</keyword>
<dbReference type="PANTHER" id="PTHR11067">
    <property type="entry name" value="INOSINE TRIPHOSPHATE PYROPHOSPHATASE/HAM1 PROTEIN"/>
    <property type="match status" value="1"/>
</dbReference>
<keyword evidence="10" id="KW-1185">Reference proteome</keyword>
<dbReference type="EC" id="3.6.1.66" evidence="7"/>
<feature type="binding site" evidence="7">
    <location>
        <begin position="176"/>
        <end position="177"/>
    </location>
    <ligand>
        <name>substrate</name>
    </ligand>
</feature>
<dbReference type="RefSeq" id="WP_346761039.1">
    <property type="nucleotide sequence ID" value="NZ_JAUJEB010000007.1"/>
</dbReference>
<name>A0ABT8LEQ4_9BACT</name>
<dbReference type="PANTHER" id="PTHR11067:SF9">
    <property type="entry name" value="INOSINE TRIPHOSPHATE PYROPHOSPHATASE"/>
    <property type="match status" value="1"/>
</dbReference>
<feature type="binding site" evidence="7">
    <location>
        <position position="171"/>
    </location>
    <ligand>
        <name>substrate</name>
    </ligand>
</feature>
<organism evidence="9 10">
    <name type="scientific">Agaribacillus aureus</name>
    <dbReference type="NCBI Taxonomy" id="3051825"/>
    <lineage>
        <taxon>Bacteria</taxon>
        <taxon>Pseudomonadati</taxon>
        <taxon>Bacteroidota</taxon>
        <taxon>Cytophagia</taxon>
        <taxon>Cytophagales</taxon>
        <taxon>Splendidivirgaceae</taxon>
        <taxon>Agaribacillus</taxon>
    </lineage>
</organism>
<feature type="binding site" evidence="7">
    <location>
        <begin position="148"/>
        <end position="151"/>
    </location>
    <ligand>
        <name>substrate</name>
    </ligand>
</feature>
<comment type="caution">
    <text evidence="9">The sequence shown here is derived from an EMBL/GenBank/DDBJ whole genome shotgun (WGS) entry which is preliminary data.</text>
</comment>
<dbReference type="InterPro" id="IPR002637">
    <property type="entry name" value="RdgB/HAM1"/>
</dbReference>
<comment type="caution">
    <text evidence="7">Lacks conserved residue(s) required for the propagation of feature annotation.</text>
</comment>
<sequence>MDICFATNNQNKLKEIRSLIGERFKILSLSDIGCNEELPENQETLAGNSLEKAQYVYDHYEVNCFADDTGLEVAALNGEPGVYSARYAGNQRNSEDNMRLLLERLAPMDNRDARFKTVISLIIDGNVNQFEGKVEGRIIEDLRGLQGFGYDPIFVPENADRTFAEMTLDEKNRLSHRAKAIHQLTHFLNNYNNR</sequence>
<evidence type="ECO:0000313" key="10">
    <source>
        <dbReference type="Proteomes" id="UP001172083"/>
    </source>
</evidence>
<comment type="function">
    <text evidence="7">Pyrophosphatase that catalyzes the hydrolysis of nucleoside triphosphates to their monophosphate derivatives, with a high preference for the non-canonical purine nucleotides XTP (xanthosine triphosphate), dITP (deoxyinosine triphosphate) and ITP. Seems to function as a house-cleaning enzyme that removes non-canonical purine nucleotides from the nucleotide pool, thus preventing their incorporation into DNA/RNA and avoiding chromosomal lesions.</text>
</comment>
<dbReference type="HAMAP" id="MF_01405">
    <property type="entry name" value="Non_canon_purine_NTPase"/>
    <property type="match status" value="1"/>
</dbReference>
<comment type="cofactor">
    <cofactor evidence="7">
        <name>Mg(2+)</name>
        <dbReference type="ChEBI" id="CHEBI:18420"/>
    </cofactor>
    <text evidence="7">Binds 1 Mg(2+) ion per subunit.</text>
</comment>
<evidence type="ECO:0000256" key="2">
    <source>
        <dbReference type="ARBA" id="ARBA00022723"/>
    </source>
</evidence>
<evidence type="ECO:0000256" key="4">
    <source>
        <dbReference type="ARBA" id="ARBA00022801"/>
    </source>
</evidence>
<feature type="binding site" evidence="7">
    <location>
        <begin position="7"/>
        <end position="12"/>
    </location>
    <ligand>
        <name>substrate</name>
    </ligand>
</feature>
<comment type="catalytic activity">
    <reaction evidence="7">
        <text>XTP + H2O = XMP + diphosphate + H(+)</text>
        <dbReference type="Rhea" id="RHEA:28610"/>
        <dbReference type="ChEBI" id="CHEBI:15377"/>
        <dbReference type="ChEBI" id="CHEBI:15378"/>
        <dbReference type="ChEBI" id="CHEBI:33019"/>
        <dbReference type="ChEBI" id="CHEBI:57464"/>
        <dbReference type="ChEBI" id="CHEBI:61314"/>
        <dbReference type="EC" id="3.6.1.66"/>
    </reaction>
</comment>
<keyword evidence="6 7" id="KW-0546">Nucleotide metabolism</keyword>
<evidence type="ECO:0000256" key="1">
    <source>
        <dbReference type="ARBA" id="ARBA00008023"/>
    </source>
</evidence>
<dbReference type="InterPro" id="IPR029001">
    <property type="entry name" value="ITPase-like_fam"/>
</dbReference>
<evidence type="ECO:0000256" key="3">
    <source>
        <dbReference type="ARBA" id="ARBA00022741"/>
    </source>
</evidence>
<dbReference type="SUPFAM" id="SSF52972">
    <property type="entry name" value="ITPase-like"/>
    <property type="match status" value="1"/>
</dbReference>
<comment type="similarity">
    <text evidence="1 7 8">Belongs to the HAM1 NTPase family.</text>
</comment>
<evidence type="ECO:0000256" key="8">
    <source>
        <dbReference type="RuleBase" id="RU003781"/>
    </source>
</evidence>
<keyword evidence="5 7" id="KW-0460">Magnesium</keyword>
<gene>
    <name evidence="9" type="ORF">QQ020_26725</name>
</gene>
<reference evidence="9" key="1">
    <citation type="submission" date="2023-06" db="EMBL/GenBank/DDBJ databases">
        <title>Genomic of Agaribacillus aureum.</title>
        <authorList>
            <person name="Wang G."/>
        </authorList>
    </citation>
    <scope>NUCLEOTIDE SEQUENCE</scope>
    <source>
        <strain evidence="9">BMA12</strain>
    </source>
</reference>
<feature type="binding site" evidence="7">
    <location>
        <position position="69"/>
    </location>
    <ligand>
        <name>substrate</name>
    </ligand>
</feature>
<dbReference type="NCBIfam" id="TIGR00042">
    <property type="entry name" value="RdgB/HAM1 family non-canonical purine NTP pyrophosphatase"/>
    <property type="match status" value="1"/>
</dbReference>
<protein>
    <recommendedName>
        <fullName evidence="7">dITP/XTP pyrophosphatase</fullName>
        <ecNumber evidence="7">3.6.1.66</ecNumber>
    </recommendedName>
    <alternativeName>
        <fullName evidence="7">Non-canonical purine NTP pyrophosphatase</fullName>
    </alternativeName>
    <alternativeName>
        <fullName evidence="7">Non-standard purine NTP pyrophosphatase</fullName>
    </alternativeName>
    <alternativeName>
        <fullName evidence="7">Nucleoside-triphosphate diphosphatase</fullName>
    </alternativeName>
    <alternativeName>
        <fullName evidence="7">Nucleoside-triphosphate pyrophosphatase</fullName>
        <shortName evidence="7">NTPase</shortName>
    </alternativeName>
</protein>
<comment type="subunit">
    <text evidence="7">Homodimer.</text>
</comment>
<evidence type="ECO:0000256" key="6">
    <source>
        <dbReference type="ARBA" id="ARBA00023080"/>
    </source>
</evidence>
<feature type="active site" description="Proton acceptor" evidence="7">
    <location>
        <position position="68"/>
    </location>
</feature>
<evidence type="ECO:0000313" key="9">
    <source>
        <dbReference type="EMBL" id="MDN5215701.1"/>
    </source>
</evidence>
<dbReference type="Proteomes" id="UP001172083">
    <property type="component" value="Unassembled WGS sequence"/>
</dbReference>
<dbReference type="InterPro" id="IPR020922">
    <property type="entry name" value="dITP/XTP_pyrophosphatase"/>
</dbReference>
<dbReference type="EMBL" id="JAUJEB010000007">
    <property type="protein sequence ID" value="MDN5215701.1"/>
    <property type="molecule type" value="Genomic_DNA"/>
</dbReference>
<keyword evidence="2 7" id="KW-0479">Metal-binding</keyword>